<keyword evidence="1" id="KW-0472">Membrane</keyword>
<keyword evidence="1" id="KW-0812">Transmembrane</keyword>
<dbReference type="OrthoDB" id="1447634at2"/>
<protein>
    <submittedName>
        <fullName evidence="2">Uncharacterized protein</fullName>
    </submittedName>
</protein>
<dbReference type="Proteomes" id="UP000199595">
    <property type="component" value="Unassembled WGS sequence"/>
</dbReference>
<evidence type="ECO:0000313" key="2">
    <source>
        <dbReference type="EMBL" id="SDX51825.1"/>
    </source>
</evidence>
<dbReference type="AlphaFoldDB" id="A0A1H3CCL6"/>
<dbReference type="STRING" id="762486.SAMN05444411_106124"/>
<organism evidence="2 3">
    <name type="scientific">Lutibacter oricola</name>
    <dbReference type="NCBI Taxonomy" id="762486"/>
    <lineage>
        <taxon>Bacteria</taxon>
        <taxon>Pseudomonadati</taxon>
        <taxon>Bacteroidota</taxon>
        <taxon>Flavobacteriia</taxon>
        <taxon>Flavobacteriales</taxon>
        <taxon>Flavobacteriaceae</taxon>
        <taxon>Lutibacter</taxon>
    </lineage>
</organism>
<evidence type="ECO:0000313" key="3">
    <source>
        <dbReference type="Proteomes" id="UP000199595"/>
    </source>
</evidence>
<keyword evidence="3" id="KW-1185">Reference proteome</keyword>
<reference evidence="2 3" key="1">
    <citation type="submission" date="2016-10" db="EMBL/GenBank/DDBJ databases">
        <authorList>
            <person name="de Groot N.N."/>
        </authorList>
    </citation>
    <scope>NUCLEOTIDE SEQUENCE [LARGE SCALE GENOMIC DNA]</scope>
    <source>
        <strain evidence="2 3">DSM 24956</strain>
    </source>
</reference>
<gene>
    <name evidence="2" type="ORF">SAMN05444411_106124</name>
</gene>
<proteinExistence type="predicted"/>
<dbReference type="Pfam" id="PF19589">
    <property type="entry name" value="DUF6095"/>
    <property type="match status" value="1"/>
</dbReference>
<name>A0A1H3CCL6_9FLAO</name>
<dbReference type="EMBL" id="FNNJ01000006">
    <property type="protein sequence ID" value="SDX51825.1"/>
    <property type="molecule type" value="Genomic_DNA"/>
</dbReference>
<evidence type="ECO:0000256" key="1">
    <source>
        <dbReference type="SAM" id="Phobius"/>
    </source>
</evidence>
<feature type="transmembrane region" description="Helical" evidence="1">
    <location>
        <begin position="21"/>
        <end position="43"/>
    </location>
</feature>
<feature type="transmembrane region" description="Helical" evidence="1">
    <location>
        <begin position="49"/>
        <end position="74"/>
    </location>
</feature>
<dbReference type="RefSeq" id="WP_139170958.1">
    <property type="nucleotide sequence ID" value="NZ_FNNJ01000006.1"/>
</dbReference>
<keyword evidence="1" id="KW-1133">Transmembrane helix</keyword>
<sequence>MQLITIPMATDRDELTRGLKYELAAFPLLILGPVLITIGFKALKANNNYLWLIAGILVSAGAIVLGFMGIRIILNAFFNKD</sequence>
<accession>A0A1H3CCL6</accession>
<dbReference type="InterPro" id="IPR046077">
    <property type="entry name" value="DUF6095"/>
</dbReference>